<evidence type="ECO:0000256" key="1">
    <source>
        <dbReference type="SAM" id="Phobius"/>
    </source>
</evidence>
<keyword evidence="1" id="KW-0472">Membrane</keyword>
<keyword evidence="3" id="KW-1185">Reference proteome</keyword>
<feature type="transmembrane region" description="Helical" evidence="1">
    <location>
        <begin position="20"/>
        <end position="39"/>
    </location>
</feature>
<dbReference type="EMBL" id="JADCLJ010000022">
    <property type="protein sequence ID" value="MBE4909656.1"/>
    <property type="molecule type" value="Genomic_DNA"/>
</dbReference>
<evidence type="ECO:0000313" key="2">
    <source>
        <dbReference type="EMBL" id="MBE4909656.1"/>
    </source>
</evidence>
<accession>A0ABR9QMC9</accession>
<keyword evidence="1" id="KW-1133">Transmembrane helix</keyword>
<dbReference type="Proteomes" id="UP001516662">
    <property type="component" value="Unassembled WGS sequence"/>
</dbReference>
<organism evidence="2 3">
    <name type="scientific">Litchfieldia luteola</name>
    <dbReference type="NCBI Taxonomy" id="682179"/>
    <lineage>
        <taxon>Bacteria</taxon>
        <taxon>Bacillati</taxon>
        <taxon>Bacillota</taxon>
        <taxon>Bacilli</taxon>
        <taxon>Bacillales</taxon>
        <taxon>Bacillaceae</taxon>
        <taxon>Litchfieldia</taxon>
    </lineage>
</organism>
<comment type="caution">
    <text evidence="2">The sequence shown here is derived from an EMBL/GenBank/DDBJ whole genome shotgun (WGS) entry which is preliminary data.</text>
</comment>
<evidence type="ECO:0000313" key="3">
    <source>
        <dbReference type="Proteomes" id="UP001516662"/>
    </source>
</evidence>
<feature type="transmembrane region" description="Helical" evidence="1">
    <location>
        <begin position="45"/>
        <end position="65"/>
    </location>
</feature>
<protein>
    <submittedName>
        <fullName evidence="2">Uncharacterized protein</fullName>
    </submittedName>
</protein>
<proteinExistence type="predicted"/>
<name>A0ABR9QMC9_9BACI</name>
<feature type="transmembrane region" description="Helical" evidence="1">
    <location>
        <begin position="77"/>
        <end position="98"/>
    </location>
</feature>
<reference evidence="2 3" key="1">
    <citation type="submission" date="2020-10" db="EMBL/GenBank/DDBJ databases">
        <title>Bacillus sp. HD4P25, an endophyte from a halophyte.</title>
        <authorList>
            <person name="Sun J.-Q."/>
        </authorList>
    </citation>
    <scope>NUCLEOTIDE SEQUENCE [LARGE SCALE GENOMIC DNA]</scope>
    <source>
        <strain evidence="2 3">YIM 93174</strain>
    </source>
</reference>
<feature type="transmembrane region" description="Helical" evidence="1">
    <location>
        <begin position="110"/>
        <end position="134"/>
    </location>
</feature>
<gene>
    <name evidence="2" type="ORF">IMZ08_16505</name>
</gene>
<sequence>MERLSKKNWFKSPWKTGTFLFLVNAFLFVTTALLLYLVSLLFIPFIHLVIMLAAMLFSLFVWILISRYWEGTRFDRYKLGLVGSSFYGFLSLIILYRYANLKPAFPGDDVFMAALGLFFALIVTTVAFIACFSITSFTGKNSKA</sequence>
<keyword evidence="1" id="KW-0812">Transmembrane</keyword>